<evidence type="ECO:0000313" key="2">
    <source>
        <dbReference type="Proteomes" id="UP000095280"/>
    </source>
</evidence>
<accession>A0A1I8FR43</accession>
<dbReference type="Proteomes" id="UP000095280">
    <property type="component" value="Unplaced"/>
</dbReference>
<sequence>MADNEVGSSAQRLRPSRRDRIKKMEKELYREALMRDYGFESGGSKYPRQCLLSPFPYERRRCSRQLHRWRTGPCRKQWLQDQILTDSGAGTRGGAGCAGTYSERKSGMRHSTRSGPRADAPHRPCRCQPHYGIRRFAAAVKLVAGLAAIYAPLSGT</sequence>
<proteinExistence type="predicted"/>
<feature type="region of interest" description="Disordered" evidence="1">
    <location>
        <begin position="94"/>
        <end position="122"/>
    </location>
</feature>
<evidence type="ECO:0000313" key="3">
    <source>
        <dbReference type="WBParaSite" id="maker-unitig_44323-snap-gene-0.1-mRNA-1"/>
    </source>
</evidence>
<name>A0A1I8FR43_9PLAT</name>
<keyword evidence="2" id="KW-1185">Reference proteome</keyword>
<organism evidence="2 3">
    <name type="scientific">Macrostomum lignano</name>
    <dbReference type="NCBI Taxonomy" id="282301"/>
    <lineage>
        <taxon>Eukaryota</taxon>
        <taxon>Metazoa</taxon>
        <taxon>Spiralia</taxon>
        <taxon>Lophotrochozoa</taxon>
        <taxon>Platyhelminthes</taxon>
        <taxon>Rhabditophora</taxon>
        <taxon>Macrostomorpha</taxon>
        <taxon>Macrostomida</taxon>
        <taxon>Macrostomidae</taxon>
        <taxon>Macrostomum</taxon>
    </lineage>
</organism>
<evidence type="ECO:0000256" key="1">
    <source>
        <dbReference type="SAM" id="MobiDB-lite"/>
    </source>
</evidence>
<dbReference type="WBParaSite" id="maker-unitig_44323-snap-gene-0.1-mRNA-1">
    <property type="protein sequence ID" value="maker-unitig_44323-snap-gene-0.1-mRNA-1"/>
    <property type="gene ID" value="maker-unitig_44323-snap-gene-0.1"/>
</dbReference>
<dbReference type="AlphaFoldDB" id="A0A1I8FR43"/>
<protein>
    <submittedName>
        <fullName evidence="3">Uncharacterized protein</fullName>
    </submittedName>
</protein>
<reference evidence="3" key="1">
    <citation type="submission" date="2016-11" db="UniProtKB">
        <authorList>
            <consortium name="WormBaseParasite"/>
        </authorList>
    </citation>
    <scope>IDENTIFICATION</scope>
</reference>